<reference evidence="1 2" key="1">
    <citation type="submission" date="2019-02" db="EMBL/GenBank/DDBJ databases">
        <title>Deep-cultivation of Planctomycetes and their phenomic and genomic characterization uncovers novel biology.</title>
        <authorList>
            <person name="Wiegand S."/>
            <person name="Jogler M."/>
            <person name="Boedeker C."/>
            <person name="Pinto D."/>
            <person name="Vollmers J."/>
            <person name="Rivas-Marin E."/>
            <person name="Kohn T."/>
            <person name="Peeters S.H."/>
            <person name="Heuer A."/>
            <person name="Rast P."/>
            <person name="Oberbeckmann S."/>
            <person name="Bunk B."/>
            <person name="Jeske O."/>
            <person name="Meyerdierks A."/>
            <person name="Storesund J.E."/>
            <person name="Kallscheuer N."/>
            <person name="Luecker S."/>
            <person name="Lage O.M."/>
            <person name="Pohl T."/>
            <person name="Merkel B.J."/>
            <person name="Hornburger P."/>
            <person name="Mueller R.-W."/>
            <person name="Bruemmer F."/>
            <person name="Labrenz M."/>
            <person name="Spormann A.M."/>
            <person name="Op den Camp H."/>
            <person name="Overmann J."/>
            <person name="Amann R."/>
            <person name="Jetten M.S.M."/>
            <person name="Mascher T."/>
            <person name="Medema M.H."/>
            <person name="Devos D.P."/>
            <person name="Kaster A.-K."/>
            <person name="Ovreas L."/>
            <person name="Rohde M."/>
            <person name="Galperin M.Y."/>
            <person name="Jogler C."/>
        </authorList>
    </citation>
    <scope>NUCLEOTIDE SEQUENCE [LARGE SCALE GENOMIC DNA]</scope>
    <source>
        <strain evidence="1 2">EC9</strain>
    </source>
</reference>
<name>A0A517M4A6_9BACT</name>
<sequence length="135" mass="14914">MPDHIKERKVNGQCVAWVENPINPSENFADRWQAEDYPDRETNFRDWLKQVGVELEEALKGGGIHRVLDLLGESLGRKVVEASAKSLGYDVQRASSSGKLAVTSSTATLITGTAPMLNTTPVRGHTFYGDSKRNK</sequence>
<dbReference type="OrthoDB" id="7572058at2"/>
<dbReference type="RefSeq" id="WP_145347567.1">
    <property type="nucleotide sequence ID" value="NZ_CP036261.1"/>
</dbReference>
<organism evidence="1 2">
    <name type="scientific">Rosistilla ulvae</name>
    <dbReference type="NCBI Taxonomy" id="1930277"/>
    <lineage>
        <taxon>Bacteria</taxon>
        <taxon>Pseudomonadati</taxon>
        <taxon>Planctomycetota</taxon>
        <taxon>Planctomycetia</taxon>
        <taxon>Pirellulales</taxon>
        <taxon>Pirellulaceae</taxon>
        <taxon>Rosistilla</taxon>
    </lineage>
</organism>
<protein>
    <submittedName>
        <fullName evidence="1">Uncharacterized protein</fullName>
    </submittedName>
</protein>
<evidence type="ECO:0000313" key="2">
    <source>
        <dbReference type="Proteomes" id="UP000319557"/>
    </source>
</evidence>
<proteinExistence type="predicted"/>
<dbReference type="EMBL" id="CP036261">
    <property type="protein sequence ID" value="QDS89694.1"/>
    <property type="molecule type" value="Genomic_DNA"/>
</dbReference>
<dbReference type="Proteomes" id="UP000319557">
    <property type="component" value="Chromosome"/>
</dbReference>
<gene>
    <name evidence="1" type="ORF">EC9_38940</name>
</gene>
<dbReference type="KEGG" id="ruv:EC9_38940"/>
<dbReference type="AlphaFoldDB" id="A0A517M4A6"/>
<accession>A0A517M4A6</accession>
<keyword evidence="2" id="KW-1185">Reference proteome</keyword>
<evidence type="ECO:0000313" key="1">
    <source>
        <dbReference type="EMBL" id="QDS89694.1"/>
    </source>
</evidence>